<dbReference type="WBParaSite" id="nRc.2.0.1.t06251-RA">
    <property type="protein sequence ID" value="nRc.2.0.1.t06251-RA"/>
    <property type="gene ID" value="nRc.2.0.1.g06251"/>
</dbReference>
<reference evidence="2" key="1">
    <citation type="submission" date="2022-11" db="UniProtKB">
        <authorList>
            <consortium name="WormBaseParasite"/>
        </authorList>
    </citation>
    <scope>IDENTIFICATION</scope>
</reference>
<sequence>MLKRSNPAVSPEPVNLMLRIQVTGPKHGYLATATLQPRQAIEAVQSTTKLTDLNSNNELYRTRFITIKGLLLNGTSVMENSNFRPEASSNETPRTYSKYCFLKFVDSCSSSVSCIRRFNISLNLGQMSFEPHVTAKKLENPCKRLPAAFMAFSKKEFDNDEVRLSDPYGHWSKSIMLIGQGYCVIITALING</sequence>
<proteinExistence type="predicted"/>
<keyword evidence="1" id="KW-1185">Reference proteome</keyword>
<protein>
    <submittedName>
        <fullName evidence="2">Uncharacterized protein</fullName>
    </submittedName>
</protein>
<evidence type="ECO:0000313" key="2">
    <source>
        <dbReference type="WBParaSite" id="nRc.2.0.1.t06251-RA"/>
    </source>
</evidence>
<dbReference type="AlphaFoldDB" id="A0A915HY98"/>
<name>A0A915HY98_ROMCU</name>
<accession>A0A915HY98</accession>
<evidence type="ECO:0000313" key="1">
    <source>
        <dbReference type="Proteomes" id="UP000887565"/>
    </source>
</evidence>
<dbReference type="Proteomes" id="UP000887565">
    <property type="component" value="Unplaced"/>
</dbReference>
<organism evidence="1 2">
    <name type="scientific">Romanomermis culicivorax</name>
    <name type="common">Nematode worm</name>
    <dbReference type="NCBI Taxonomy" id="13658"/>
    <lineage>
        <taxon>Eukaryota</taxon>
        <taxon>Metazoa</taxon>
        <taxon>Ecdysozoa</taxon>
        <taxon>Nematoda</taxon>
        <taxon>Enoplea</taxon>
        <taxon>Dorylaimia</taxon>
        <taxon>Mermithida</taxon>
        <taxon>Mermithoidea</taxon>
        <taxon>Mermithidae</taxon>
        <taxon>Romanomermis</taxon>
    </lineage>
</organism>